<dbReference type="EMBL" id="DYUD01000024">
    <property type="protein sequence ID" value="HJG89437.1"/>
    <property type="molecule type" value="Genomic_DNA"/>
</dbReference>
<dbReference type="PROSITE" id="PS51257">
    <property type="entry name" value="PROKAR_LIPOPROTEIN"/>
    <property type="match status" value="1"/>
</dbReference>
<keyword evidence="1" id="KW-0732">Signal</keyword>
<accession>A0A921SVL7</accession>
<reference evidence="2" key="2">
    <citation type="submission" date="2021-09" db="EMBL/GenBank/DDBJ databases">
        <authorList>
            <person name="Gilroy R."/>
        </authorList>
    </citation>
    <scope>NUCLEOTIDE SEQUENCE</scope>
    <source>
        <strain evidence="2">CHK121-7720</strain>
    </source>
</reference>
<feature type="chain" id="PRO_5038138444" description="Lipoprotein" evidence="1">
    <location>
        <begin position="26"/>
        <end position="188"/>
    </location>
</feature>
<dbReference type="RefSeq" id="WP_273306511.1">
    <property type="nucleotide sequence ID" value="NZ_CASDXW010000014.1"/>
</dbReference>
<evidence type="ECO:0000313" key="3">
    <source>
        <dbReference type="Proteomes" id="UP000757103"/>
    </source>
</evidence>
<comment type="caution">
    <text evidence="2">The sequence shown here is derived from an EMBL/GenBank/DDBJ whole genome shotgun (WGS) entry which is preliminary data.</text>
</comment>
<dbReference type="Proteomes" id="UP000757103">
    <property type="component" value="Unassembled WGS sequence"/>
</dbReference>
<dbReference type="AlphaFoldDB" id="A0A921SVL7"/>
<evidence type="ECO:0000256" key="1">
    <source>
        <dbReference type="SAM" id="SignalP"/>
    </source>
</evidence>
<name>A0A921SVL7_9BACT</name>
<evidence type="ECO:0008006" key="4">
    <source>
        <dbReference type="Google" id="ProtNLM"/>
    </source>
</evidence>
<gene>
    <name evidence="2" type="ORF">K8U91_08225</name>
</gene>
<feature type="signal peptide" evidence="1">
    <location>
        <begin position="1"/>
        <end position="25"/>
    </location>
</feature>
<evidence type="ECO:0000313" key="2">
    <source>
        <dbReference type="EMBL" id="HJG89437.1"/>
    </source>
</evidence>
<organism evidence="2 3">
    <name type="scientific">Barnesiella viscericola</name>
    <dbReference type="NCBI Taxonomy" id="397865"/>
    <lineage>
        <taxon>Bacteria</taxon>
        <taxon>Pseudomonadati</taxon>
        <taxon>Bacteroidota</taxon>
        <taxon>Bacteroidia</taxon>
        <taxon>Bacteroidales</taxon>
        <taxon>Barnesiellaceae</taxon>
        <taxon>Barnesiella</taxon>
    </lineage>
</organism>
<proteinExistence type="predicted"/>
<protein>
    <recommendedName>
        <fullName evidence="4">Lipoprotein</fullName>
    </recommendedName>
</protein>
<reference evidence="2" key="1">
    <citation type="journal article" date="2021" name="PeerJ">
        <title>Extensive microbial diversity within the chicken gut microbiome revealed by metagenomics and culture.</title>
        <authorList>
            <person name="Gilroy R."/>
            <person name="Ravi A."/>
            <person name="Getino M."/>
            <person name="Pursley I."/>
            <person name="Horton D.L."/>
            <person name="Alikhan N.F."/>
            <person name="Baker D."/>
            <person name="Gharbi K."/>
            <person name="Hall N."/>
            <person name="Watson M."/>
            <person name="Adriaenssens E.M."/>
            <person name="Foster-Nyarko E."/>
            <person name="Jarju S."/>
            <person name="Secka A."/>
            <person name="Antonio M."/>
            <person name="Oren A."/>
            <person name="Chaudhuri R.R."/>
            <person name="La Ragione R."/>
            <person name="Hildebrand F."/>
            <person name="Pallen M.J."/>
        </authorList>
    </citation>
    <scope>NUCLEOTIDE SEQUENCE</scope>
    <source>
        <strain evidence="2">CHK121-7720</strain>
    </source>
</reference>
<sequence>MKAIKLFMISLGVISLASCSSAKQATVNNGEQEIEQLCHFLTNEEYFYANATAESTDMQMAKDKAVNSARAAIAASISTAVENFSKRYRNDVNNELNEKTEERLQILTKQTISGSTVVCDRIVRTVDGKYRSYISVGLSKNQITDAIERAIMEDEKLKLDYQQAQFDKVADAEITKADVQGQGTQSAQ</sequence>